<dbReference type="Gramene" id="ONK69642">
    <property type="protein sequence ID" value="ONK69642"/>
    <property type="gene ID" value="A4U43_C05F25210"/>
</dbReference>
<feature type="compositionally biased region" description="Polar residues" evidence="1">
    <location>
        <begin position="506"/>
        <end position="520"/>
    </location>
</feature>
<feature type="region of interest" description="Disordered" evidence="1">
    <location>
        <begin position="407"/>
        <end position="434"/>
    </location>
</feature>
<feature type="compositionally biased region" description="Basic and acidic residues" evidence="1">
    <location>
        <begin position="521"/>
        <end position="530"/>
    </location>
</feature>
<sequence length="776" mass="83929">MPNNQTNTEGYISSRSETFGSFKDLQTQGMALSPDNTKDGGDFNDSFADWETGFQSASSQAHAPLVSTEHSKGSMTKGPTTSTTDVAVSAESKSPDLFKDSATAVSAQTSASTFSEHINVEHKVSNKVDSIEPMDEWGEFSATANLSQDDLWPRTSNQLQSTSETVDIETKDEVQCTTSAGDSWGQDKTWSTSNIKAASVKSDDGNDAFDDAFDSWQDFAGSNEAPGVSSSSLTQPGNELAYREYDPTLKTEELQDLEFGSFFNSDSSLGALTEQRGPSESASTNKIEKYTDGKSATQNPWENEQDFTSFSNEESRDLLNLWSQTTNESTPKQASLIKSVDPQDMEFGSFLHSGFFSGALDGEKGLTKASVAKLEDPVSTNSMNKFDNTQHIDDPLEAWKDFANSEEAPRGLPNTWIPSREASTEDAPGVKSVDPVDSEFGSFVHTDSFSGLDKSSTKVNDIMLDSLVSKPSAEFISGNDMDDNDGLFGSLKDSTSLSEVPAGLPNSLTQPGSTSTSSKSAELKNNNHTDDNDDPFGSWNEATSLHEVPEGLRNLSAQTGAKTTLYEQTSGMKMMNLEDMDFGGFLQSDMFSGVSHQENSIKVNDVQLDALVSTSSIKEANNTKNEDDDNDLFGGWQDFIGLNEAQRSSGNLLREPDAGAISYGHTSGAKSLDLHDMGFGSFLYSDSSGTLGHKRSNSEVNSMQDPSISFRMNGMDEKIGAVSKAAEAHENNIYAPNNESTNSNIEMLLAQMPDLSFMLDDKLSIPKKADGSHSNF</sequence>
<feature type="compositionally biased region" description="Polar residues" evidence="1">
    <location>
        <begin position="228"/>
        <end position="237"/>
    </location>
</feature>
<keyword evidence="3" id="KW-1185">Reference proteome</keyword>
<dbReference type="PANTHER" id="PTHR36308:SF1">
    <property type="entry name" value="DENTIN SIALOPHOSPHOPROTEIN-RELATED"/>
    <property type="match status" value="1"/>
</dbReference>
<feature type="region of interest" description="Disordered" evidence="1">
    <location>
        <begin position="218"/>
        <end position="238"/>
    </location>
</feature>
<name>A0A5P1EUH9_ASPOF</name>
<dbReference type="Proteomes" id="UP000243459">
    <property type="component" value="Chromosome 5"/>
</dbReference>
<dbReference type="PANTHER" id="PTHR36308">
    <property type="entry name" value="DENTIN SIALOPHOSPHOPROTEIN-RELATED"/>
    <property type="match status" value="1"/>
</dbReference>
<evidence type="ECO:0000313" key="3">
    <source>
        <dbReference type="Proteomes" id="UP000243459"/>
    </source>
</evidence>
<gene>
    <name evidence="2" type="ORF">A4U43_C05F25210</name>
</gene>
<organism evidence="2 3">
    <name type="scientific">Asparagus officinalis</name>
    <name type="common">Garden asparagus</name>
    <dbReference type="NCBI Taxonomy" id="4686"/>
    <lineage>
        <taxon>Eukaryota</taxon>
        <taxon>Viridiplantae</taxon>
        <taxon>Streptophyta</taxon>
        <taxon>Embryophyta</taxon>
        <taxon>Tracheophyta</taxon>
        <taxon>Spermatophyta</taxon>
        <taxon>Magnoliopsida</taxon>
        <taxon>Liliopsida</taxon>
        <taxon>Asparagales</taxon>
        <taxon>Asparagaceae</taxon>
        <taxon>Asparagoideae</taxon>
        <taxon>Asparagus</taxon>
    </lineage>
</organism>
<feature type="region of interest" description="Disordered" evidence="1">
    <location>
        <begin position="1"/>
        <end position="85"/>
    </location>
</feature>
<feature type="region of interest" description="Disordered" evidence="1">
    <location>
        <begin position="270"/>
        <end position="302"/>
    </location>
</feature>
<protein>
    <submittedName>
        <fullName evidence="2">Uncharacterized protein</fullName>
    </submittedName>
</protein>
<accession>A0A5P1EUH9</accession>
<feature type="region of interest" description="Disordered" evidence="1">
    <location>
        <begin position="487"/>
        <end position="541"/>
    </location>
</feature>
<evidence type="ECO:0000256" key="1">
    <source>
        <dbReference type="SAM" id="MobiDB-lite"/>
    </source>
</evidence>
<feature type="compositionally biased region" description="Polar residues" evidence="1">
    <location>
        <begin position="270"/>
        <end position="285"/>
    </location>
</feature>
<feature type="compositionally biased region" description="Polar residues" evidence="1">
    <location>
        <begin position="73"/>
        <end position="85"/>
    </location>
</feature>
<reference evidence="3" key="1">
    <citation type="journal article" date="2017" name="Nat. Commun.">
        <title>The asparagus genome sheds light on the origin and evolution of a young Y chromosome.</title>
        <authorList>
            <person name="Harkess A."/>
            <person name="Zhou J."/>
            <person name="Xu C."/>
            <person name="Bowers J.E."/>
            <person name="Van der Hulst R."/>
            <person name="Ayyampalayam S."/>
            <person name="Mercati F."/>
            <person name="Riccardi P."/>
            <person name="McKain M.R."/>
            <person name="Kakrana A."/>
            <person name="Tang H."/>
            <person name="Ray J."/>
            <person name="Groenendijk J."/>
            <person name="Arikit S."/>
            <person name="Mathioni S.M."/>
            <person name="Nakano M."/>
            <person name="Shan H."/>
            <person name="Telgmann-Rauber A."/>
            <person name="Kanno A."/>
            <person name="Yue Z."/>
            <person name="Chen H."/>
            <person name="Li W."/>
            <person name="Chen Y."/>
            <person name="Xu X."/>
            <person name="Zhang Y."/>
            <person name="Luo S."/>
            <person name="Chen H."/>
            <person name="Gao J."/>
            <person name="Mao Z."/>
            <person name="Pires J.C."/>
            <person name="Luo M."/>
            <person name="Kudrna D."/>
            <person name="Wing R.A."/>
            <person name="Meyers B.C."/>
            <person name="Yi K."/>
            <person name="Kong H."/>
            <person name="Lavrijsen P."/>
            <person name="Sunseri F."/>
            <person name="Falavigna A."/>
            <person name="Ye Y."/>
            <person name="Leebens-Mack J.H."/>
            <person name="Chen G."/>
        </authorList>
    </citation>
    <scope>NUCLEOTIDE SEQUENCE [LARGE SCALE GENOMIC DNA]</scope>
    <source>
        <strain evidence="3">cv. DH0086</strain>
    </source>
</reference>
<feature type="compositionally biased region" description="Polar residues" evidence="1">
    <location>
        <begin position="1"/>
        <end position="30"/>
    </location>
</feature>
<dbReference type="AlphaFoldDB" id="A0A5P1EUH9"/>
<evidence type="ECO:0000313" key="2">
    <source>
        <dbReference type="EMBL" id="ONK69642.1"/>
    </source>
</evidence>
<dbReference type="EMBL" id="CM007385">
    <property type="protein sequence ID" value="ONK69642.1"/>
    <property type="molecule type" value="Genomic_DNA"/>
</dbReference>
<proteinExistence type="predicted"/>